<comment type="subcellular location">
    <subcellularLocation>
        <location evidence="1">Membrane</location>
        <topology evidence="1">Multi-pass membrane protein</topology>
    </subcellularLocation>
</comment>
<dbReference type="SUPFAM" id="SSF81665">
    <property type="entry name" value="Calcium ATPase, transmembrane domain M"/>
    <property type="match status" value="1"/>
</dbReference>
<evidence type="ECO:0000256" key="10">
    <source>
        <dbReference type="ARBA" id="ARBA00023136"/>
    </source>
</evidence>
<evidence type="ECO:0000259" key="12">
    <source>
        <dbReference type="Pfam" id="PF00122"/>
    </source>
</evidence>
<dbReference type="InterPro" id="IPR008250">
    <property type="entry name" value="ATPase_P-typ_transduc_dom_A_sf"/>
</dbReference>
<dbReference type="PANTHER" id="PTHR45630:SF11">
    <property type="entry name" value="CATION-TRANSPORTING P-TYPE ATPASE N-TERMINAL DOMAIN-CONTAINING PROTEIN"/>
    <property type="match status" value="1"/>
</dbReference>
<dbReference type="GO" id="GO:0016020">
    <property type="term" value="C:membrane"/>
    <property type="evidence" value="ECO:0007669"/>
    <property type="project" value="UniProtKB-SubCell"/>
</dbReference>
<dbReference type="Gene3D" id="2.70.150.10">
    <property type="entry name" value="Calcium-transporting ATPase, cytoplasmic transduction domain A"/>
    <property type="match status" value="1"/>
</dbReference>
<feature type="transmembrane region" description="Helical" evidence="11">
    <location>
        <begin position="43"/>
        <end position="64"/>
    </location>
</feature>
<dbReference type="PROSITE" id="PS00154">
    <property type="entry name" value="ATPASE_E1_E2"/>
    <property type="match status" value="1"/>
</dbReference>
<dbReference type="Gene3D" id="3.40.1110.10">
    <property type="entry name" value="Calcium-transporting ATPase, cytoplasmic domain N"/>
    <property type="match status" value="1"/>
</dbReference>
<evidence type="ECO:0000256" key="11">
    <source>
        <dbReference type="SAM" id="Phobius"/>
    </source>
</evidence>
<dbReference type="Pfam" id="PF00122">
    <property type="entry name" value="E1-E2_ATPase"/>
    <property type="match status" value="1"/>
</dbReference>
<organism evidence="13 14">
    <name type="scientific">Cryptosporidium meleagridis</name>
    <dbReference type="NCBI Taxonomy" id="93969"/>
    <lineage>
        <taxon>Eukaryota</taxon>
        <taxon>Sar</taxon>
        <taxon>Alveolata</taxon>
        <taxon>Apicomplexa</taxon>
        <taxon>Conoidasida</taxon>
        <taxon>Coccidia</taxon>
        <taxon>Eucoccidiorida</taxon>
        <taxon>Eimeriorina</taxon>
        <taxon>Cryptosporidiidae</taxon>
        <taxon>Cryptosporidium</taxon>
    </lineage>
</organism>
<keyword evidence="3 11" id="KW-0812">Transmembrane</keyword>
<evidence type="ECO:0000256" key="2">
    <source>
        <dbReference type="ARBA" id="ARBA00006000"/>
    </source>
</evidence>
<comment type="caution">
    <text evidence="13">The sequence shown here is derived from an EMBL/GenBank/DDBJ whole genome shotgun (WGS) entry which is preliminary data.</text>
</comment>
<keyword evidence="10 11" id="KW-0472">Membrane</keyword>
<gene>
    <name evidence="13" type="ORF">CmeUKMEL1_06800</name>
</gene>
<feature type="transmembrane region" description="Helical" evidence="11">
    <location>
        <begin position="1393"/>
        <end position="1417"/>
    </location>
</feature>
<dbReference type="InterPro" id="IPR044492">
    <property type="entry name" value="P_typ_ATPase_HD_dom"/>
</dbReference>
<accession>A0A2P4YZR9</accession>
<feature type="transmembrane region" description="Helical" evidence="11">
    <location>
        <begin position="1172"/>
        <end position="1195"/>
    </location>
</feature>
<dbReference type="NCBIfam" id="TIGR01494">
    <property type="entry name" value="ATPase_P-type"/>
    <property type="match status" value="1"/>
</dbReference>
<feature type="transmembrane region" description="Helical" evidence="11">
    <location>
        <begin position="85"/>
        <end position="108"/>
    </location>
</feature>
<sequence length="1432" mass="161411">MANNGGVDVIPSGERKGLFVRIYRDLSGLTLHSPANPIISAKLGWTAFIGLLASAVLAYCWNLYRNKNAKRQERCDGLQIGYKHSVIGSLLRLITTLSTTLPFIFIIIHTYDTAGCNRRELAPYWNNRALVFISLWLECFFLCFFYRSTKSSFEQFFYYPCDLKDADYVSIWQKIDMNLDVTCKKRTKLNRILSLFLDPFNKLSRILNDETSGYLLSTISVQRERTDDNICKAYFELFCVRYWYSENLKKFICVEDQINSNGELFNLTAYLENDIYSIPNISELEQLKPNFENLKALKKLENSEDVKKEDKDGEVILSPILGLSSELVHEQYQFYGKNEINIEMPSLIEGLLNEILNPLTVFQLLVVASYTFQGYVLFAIKWVPMMIISIIANIRIHFIKIRNIRELAEMTGCDNVKVIRNGKLVSLHYSKLVPGDIINVYENSIVPCDLLLLSGSAVVNESMLTGESAEVLKMPISECESEKISPEDGPYSGKRYFLYAGTQVTAVYNNVGKGMALGSSIGSLNIQTSSTRSTDSIINLSTDLSELPGNQKLVSDEISATTALVIRIGVSTLRGRIIRSILYPSKYSFGLYDQLPIAWLFLSVIVAFIIFKQGNSFNWGLFTFFFALGSMNSTFPLYLGVLNTLSQNISSKRLFKNFNIKALIPTRIILAGKLRIMCFDKTGTLTNDHLDFIGMSPINTIGGGDNQSYLLNADVTPTEMSTDYSIVLSEHDTRSQSIDYVLSDRIYNIDEIQYQFKLAFLSIKSCTSLSHSPTNFGISRDVITNPRKYYKSMNGNDTDKALFSVTNSFFERDPTNDSVYIRSVGSEYDGSEKADISKSSLEVLRIFPFDYNRRLMSIIVHCKDNDEYYLFTKGAPESIQKIYTGSIGTEFKQKLDELSSKGYYLIMSGYKRIEKSLLNLYLTLNRNDIETDLTPIGLLLFENTVRKEASHVLKQLVDSDVLPIMITGDSALTGLNAALKLRIVDETYGKIAVSELSTDQVGSEYVQWRCIKSKELIPNSEIYTKDSKFGNLILTGDCFNILLKEHNSSIFFFEHISESKNLDRLDVEASCGLLRGKTKIDHILNRVCVYARMSPNNKSEVISLFMKRGVITGMVGDGGNDCGALRISHVGLSFSRGDASLVAPFNSSTSNLNSVLEVIREGRSSLASAMSILLYLVAYGIMTSLSETLLTHFAYAAIPDISSSFVAFFAQTLLLIGLLFNSPCRRLAAARPFGSIASIRFALAFLTPITTYISGYLIMFNRLRSKPWFQSSKDFNVQLPAQNWFMRMDNIESTCSWIYTAVQIIATALCYTMGSQFRNPFFKNPFILVPVIINALVYGTLIFTGPNSFTCMFRVNCDSENIKNSVFKLFGITVINPSSRPFSGPNGSNIMPFSWRIEFVIICLTTMFSTVSLFSLITKHKEERKTSVHRQF</sequence>
<feature type="transmembrane region" description="Helical" evidence="11">
    <location>
        <begin position="1241"/>
        <end position="1259"/>
    </location>
</feature>
<keyword evidence="8" id="KW-1278">Translocase</keyword>
<keyword evidence="7" id="KW-0460">Magnesium</keyword>
<dbReference type="Proteomes" id="UP000236928">
    <property type="component" value="Unassembled WGS sequence"/>
</dbReference>
<feature type="transmembrane region" description="Helical" evidence="11">
    <location>
        <begin position="1296"/>
        <end position="1314"/>
    </location>
</feature>
<dbReference type="InterPro" id="IPR036412">
    <property type="entry name" value="HAD-like_sf"/>
</dbReference>
<dbReference type="GO" id="GO:0019829">
    <property type="term" value="F:ATPase-coupled monoatomic cation transmembrane transporter activity"/>
    <property type="evidence" value="ECO:0007669"/>
    <property type="project" value="TreeGrafter"/>
</dbReference>
<dbReference type="SUPFAM" id="SSF56784">
    <property type="entry name" value="HAD-like"/>
    <property type="match status" value="1"/>
</dbReference>
<dbReference type="SFLD" id="SFLDF00027">
    <property type="entry name" value="p-type_atpase"/>
    <property type="match status" value="1"/>
</dbReference>
<dbReference type="InterPro" id="IPR023214">
    <property type="entry name" value="HAD_sf"/>
</dbReference>
<evidence type="ECO:0000256" key="4">
    <source>
        <dbReference type="ARBA" id="ARBA00022723"/>
    </source>
</evidence>
<dbReference type="InterPro" id="IPR023298">
    <property type="entry name" value="ATPase_P-typ_TM_dom_sf"/>
</dbReference>
<keyword evidence="6" id="KW-0067">ATP-binding</keyword>
<evidence type="ECO:0000256" key="6">
    <source>
        <dbReference type="ARBA" id="ARBA00022840"/>
    </source>
</evidence>
<keyword evidence="5" id="KW-0547">Nucleotide-binding</keyword>
<dbReference type="InterPro" id="IPR006544">
    <property type="entry name" value="P-type_TPase_V"/>
</dbReference>
<dbReference type="GO" id="GO:0140358">
    <property type="term" value="F:P-type transmembrane transporter activity"/>
    <property type="evidence" value="ECO:0007669"/>
    <property type="project" value="InterPro"/>
</dbReference>
<evidence type="ECO:0000256" key="8">
    <source>
        <dbReference type="ARBA" id="ARBA00022967"/>
    </source>
</evidence>
<evidence type="ECO:0000256" key="1">
    <source>
        <dbReference type="ARBA" id="ARBA00004141"/>
    </source>
</evidence>
<feature type="transmembrane region" description="Helical" evidence="11">
    <location>
        <begin position="589"/>
        <end position="611"/>
    </location>
</feature>
<evidence type="ECO:0000313" key="14">
    <source>
        <dbReference type="Proteomes" id="UP000236928"/>
    </source>
</evidence>
<dbReference type="InterPro" id="IPR001757">
    <property type="entry name" value="P_typ_ATPase"/>
</dbReference>
<evidence type="ECO:0000256" key="3">
    <source>
        <dbReference type="ARBA" id="ARBA00022692"/>
    </source>
</evidence>
<feature type="transmembrane region" description="Helical" evidence="11">
    <location>
        <begin position="378"/>
        <end position="396"/>
    </location>
</feature>
<dbReference type="OrthoDB" id="289856at2759"/>
<dbReference type="SFLD" id="SFLDS00003">
    <property type="entry name" value="Haloacid_Dehalogenase"/>
    <property type="match status" value="1"/>
</dbReference>
<proteinExistence type="inferred from homology"/>
<dbReference type="SFLD" id="SFLDG00002">
    <property type="entry name" value="C1.7:_P-type_atpase_like"/>
    <property type="match status" value="1"/>
</dbReference>
<keyword evidence="9 11" id="KW-1133">Transmembrane helix</keyword>
<dbReference type="VEuPathDB" id="CryptoDB:CmeUKMEL1_06800"/>
<dbReference type="GO" id="GO:0016887">
    <property type="term" value="F:ATP hydrolysis activity"/>
    <property type="evidence" value="ECO:0007669"/>
    <property type="project" value="InterPro"/>
</dbReference>
<dbReference type="Gene3D" id="3.40.50.1000">
    <property type="entry name" value="HAD superfamily/HAD-like"/>
    <property type="match status" value="1"/>
</dbReference>
<protein>
    <submittedName>
        <fullName evidence="13">HAD ATPase P-type family IC family protein</fullName>
        <ecNumber evidence="13">3.6.3.-</ecNumber>
    </submittedName>
</protein>
<dbReference type="EC" id="3.6.3.-" evidence="13"/>
<feature type="transmembrane region" description="Helical" evidence="11">
    <location>
        <begin position="617"/>
        <end position="642"/>
    </location>
</feature>
<dbReference type="SUPFAM" id="SSF81653">
    <property type="entry name" value="Calcium ATPase, transduction domain A"/>
    <property type="match status" value="1"/>
</dbReference>
<evidence type="ECO:0000256" key="7">
    <source>
        <dbReference type="ARBA" id="ARBA00022842"/>
    </source>
</evidence>
<keyword evidence="13" id="KW-0378">Hydrolase</keyword>
<comment type="similarity">
    <text evidence="2">Belongs to the cation transport ATPase (P-type) (TC 3.A.3) family. Type V subfamily.</text>
</comment>
<dbReference type="Pfam" id="PF13246">
    <property type="entry name" value="Cation_ATPase"/>
    <property type="match status" value="1"/>
</dbReference>
<feature type="domain" description="P-type ATPase A" evidence="12">
    <location>
        <begin position="415"/>
        <end position="505"/>
    </location>
</feature>
<feature type="transmembrane region" description="Helical" evidence="11">
    <location>
        <begin position="128"/>
        <end position="146"/>
    </location>
</feature>
<dbReference type="InterPro" id="IPR059000">
    <property type="entry name" value="ATPase_P-type_domA"/>
</dbReference>
<dbReference type="InterPro" id="IPR018303">
    <property type="entry name" value="ATPase_P-typ_P_site"/>
</dbReference>
<dbReference type="GO" id="GO:0005524">
    <property type="term" value="F:ATP binding"/>
    <property type="evidence" value="ECO:0007669"/>
    <property type="project" value="UniProtKB-KW"/>
</dbReference>
<evidence type="ECO:0000256" key="9">
    <source>
        <dbReference type="ARBA" id="ARBA00022989"/>
    </source>
</evidence>
<dbReference type="PRINTS" id="PR00119">
    <property type="entry name" value="CATATPASE"/>
</dbReference>
<dbReference type="EMBL" id="JIBK01000012">
    <property type="protein sequence ID" value="POM83319.1"/>
    <property type="molecule type" value="Genomic_DNA"/>
</dbReference>
<evidence type="ECO:0000256" key="5">
    <source>
        <dbReference type="ARBA" id="ARBA00022741"/>
    </source>
</evidence>
<dbReference type="InterPro" id="IPR023299">
    <property type="entry name" value="ATPase_P-typ_cyto_dom_N"/>
</dbReference>
<feature type="transmembrane region" description="Helical" evidence="11">
    <location>
        <begin position="355"/>
        <end position="372"/>
    </location>
</feature>
<name>A0A2P4YZR9_9CRYT</name>
<feature type="transmembrane region" description="Helical" evidence="11">
    <location>
        <begin position="1326"/>
        <end position="1345"/>
    </location>
</feature>
<dbReference type="SUPFAM" id="SSF81660">
    <property type="entry name" value="Metal cation-transporting ATPase, ATP-binding domain N"/>
    <property type="match status" value="1"/>
</dbReference>
<evidence type="ECO:0000313" key="13">
    <source>
        <dbReference type="EMBL" id="POM83319.1"/>
    </source>
</evidence>
<dbReference type="PANTHER" id="PTHR45630">
    <property type="entry name" value="CATION-TRANSPORTING ATPASE-RELATED"/>
    <property type="match status" value="1"/>
</dbReference>
<feature type="transmembrane region" description="Helical" evidence="11">
    <location>
        <begin position="1201"/>
        <end position="1220"/>
    </location>
</feature>
<keyword evidence="4" id="KW-0479">Metal-binding</keyword>
<reference evidence="13 14" key="1">
    <citation type="submission" date="2014-04" db="EMBL/GenBank/DDBJ databases">
        <title>Comparative Genomics of Cryptosporidium Species.</title>
        <authorList>
            <person name="Silva J.C."/>
            <person name="Su Q."/>
            <person name="Chalmers R."/>
            <person name="Chibucos M.C."/>
            <person name="Elwin K."/>
            <person name="Godinez A."/>
            <person name="Guo F."/>
            <person name="Huynh K."/>
            <person name="Orvis J."/>
            <person name="Ott S."/>
            <person name="Sadzewicz L."/>
            <person name="Sengamalay N."/>
            <person name="Shetty A."/>
            <person name="Sun M."/>
            <person name="Tallon L."/>
            <person name="Xiao L."/>
            <person name="Zhang H."/>
            <person name="Fraser C.M."/>
            <person name="Zhu G."/>
            <person name="Kissinger J."/>
            <person name="Widmer G."/>
        </authorList>
    </citation>
    <scope>NUCLEOTIDE SEQUENCE [LARGE SCALE GENOMIC DNA]</scope>
    <source>
        <strain evidence="13 14">UKMEL1</strain>
    </source>
</reference>
<keyword evidence="14" id="KW-1185">Reference proteome</keyword>
<dbReference type="GO" id="GO:0046872">
    <property type="term" value="F:metal ion binding"/>
    <property type="evidence" value="ECO:0007669"/>
    <property type="project" value="UniProtKB-KW"/>
</dbReference>